<dbReference type="Pfam" id="PF08238">
    <property type="entry name" value="Sel1"/>
    <property type="match status" value="4"/>
</dbReference>
<dbReference type="InterPro" id="IPR027417">
    <property type="entry name" value="P-loop_NTPase"/>
</dbReference>
<dbReference type="FunFam" id="3.40.50.300:FF:000565">
    <property type="entry name" value="ABC bile acid transporter"/>
    <property type="match status" value="1"/>
</dbReference>
<dbReference type="Gene3D" id="1.20.1560.10">
    <property type="entry name" value="ABC transporter type 1, transmembrane domain"/>
    <property type="match status" value="2"/>
</dbReference>
<feature type="transmembrane region" description="Helical" evidence="11">
    <location>
        <begin position="214"/>
        <end position="232"/>
    </location>
</feature>
<dbReference type="InterPro" id="IPR003439">
    <property type="entry name" value="ABC_transporter-like_ATP-bd"/>
</dbReference>
<evidence type="ECO:0000259" key="13">
    <source>
        <dbReference type="PROSITE" id="PS50929"/>
    </source>
</evidence>
<dbReference type="GO" id="GO:0016887">
    <property type="term" value="F:ATP hydrolysis activity"/>
    <property type="evidence" value="ECO:0007669"/>
    <property type="project" value="InterPro"/>
</dbReference>
<protein>
    <recommendedName>
        <fullName evidence="16">P-loop containing nucleoside triphosphate hydrolase protein</fullName>
    </recommendedName>
</protein>
<dbReference type="PROSITE" id="PS50929">
    <property type="entry name" value="ABC_TM1F"/>
    <property type="match status" value="2"/>
</dbReference>
<dbReference type="InterPro" id="IPR036640">
    <property type="entry name" value="ABC1_TM_sf"/>
</dbReference>
<dbReference type="InterPro" id="IPR050173">
    <property type="entry name" value="ABC_transporter_C-like"/>
</dbReference>
<dbReference type="InterPro" id="IPR011990">
    <property type="entry name" value="TPR-like_helical_dom_sf"/>
</dbReference>
<dbReference type="SUPFAM" id="SSF81901">
    <property type="entry name" value="HCP-like"/>
    <property type="match status" value="1"/>
</dbReference>
<dbReference type="CDD" id="cd03244">
    <property type="entry name" value="ABCC_MRP_domain2"/>
    <property type="match status" value="1"/>
</dbReference>
<dbReference type="SUPFAM" id="SSF52047">
    <property type="entry name" value="RNI-like"/>
    <property type="match status" value="1"/>
</dbReference>
<evidence type="ECO:0000256" key="10">
    <source>
        <dbReference type="SAM" id="MobiDB-lite"/>
    </source>
</evidence>
<name>A0A397V4U3_9GLOM</name>
<dbReference type="SUPFAM" id="SSF90123">
    <property type="entry name" value="ABC transporter transmembrane region"/>
    <property type="match status" value="2"/>
</dbReference>
<dbReference type="CDD" id="cd03250">
    <property type="entry name" value="ABCC_MRP_domain1"/>
    <property type="match status" value="1"/>
</dbReference>
<keyword evidence="7 11" id="KW-1133">Transmembrane helix</keyword>
<organism evidence="14 15">
    <name type="scientific">Gigaspora rosea</name>
    <dbReference type="NCBI Taxonomy" id="44941"/>
    <lineage>
        <taxon>Eukaryota</taxon>
        <taxon>Fungi</taxon>
        <taxon>Fungi incertae sedis</taxon>
        <taxon>Mucoromycota</taxon>
        <taxon>Glomeromycotina</taxon>
        <taxon>Glomeromycetes</taxon>
        <taxon>Diversisporales</taxon>
        <taxon>Gigasporaceae</taxon>
        <taxon>Gigaspora</taxon>
    </lineage>
</organism>
<evidence type="ECO:0000259" key="12">
    <source>
        <dbReference type="PROSITE" id="PS50893"/>
    </source>
</evidence>
<dbReference type="SUPFAM" id="SSF52540">
    <property type="entry name" value="P-loop containing nucleoside triphosphate hydrolases"/>
    <property type="match status" value="2"/>
</dbReference>
<evidence type="ECO:0000256" key="2">
    <source>
        <dbReference type="ARBA" id="ARBA00022448"/>
    </source>
</evidence>
<evidence type="ECO:0000313" key="14">
    <source>
        <dbReference type="EMBL" id="RIB14973.1"/>
    </source>
</evidence>
<keyword evidence="9" id="KW-0175">Coiled coil</keyword>
<keyword evidence="4" id="KW-0677">Repeat</keyword>
<evidence type="ECO:0000256" key="7">
    <source>
        <dbReference type="ARBA" id="ARBA00022989"/>
    </source>
</evidence>
<dbReference type="PROSITE" id="PS00211">
    <property type="entry name" value="ABC_TRANSPORTER_1"/>
    <property type="match status" value="2"/>
</dbReference>
<feature type="coiled-coil region" evidence="9">
    <location>
        <begin position="351"/>
        <end position="378"/>
    </location>
</feature>
<dbReference type="SMART" id="SM00382">
    <property type="entry name" value="AAA"/>
    <property type="match status" value="2"/>
</dbReference>
<dbReference type="InterPro" id="IPR003593">
    <property type="entry name" value="AAA+_ATPase"/>
</dbReference>
<dbReference type="Gene3D" id="3.40.50.300">
    <property type="entry name" value="P-loop containing nucleotide triphosphate hydrolases"/>
    <property type="match status" value="2"/>
</dbReference>
<dbReference type="EMBL" id="QKWP01000780">
    <property type="protein sequence ID" value="RIB14973.1"/>
    <property type="molecule type" value="Genomic_DNA"/>
</dbReference>
<comment type="subcellular location">
    <subcellularLocation>
        <location evidence="1">Membrane</location>
        <topology evidence="1">Multi-pass membrane protein</topology>
    </subcellularLocation>
</comment>
<dbReference type="Pfam" id="PF00005">
    <property type="entry name" value="ABC_tran"/>
    <property type="match status" value="2"/>
</dbReference>
<feature type="region of interest" description="Disordered" evidence="10">
    <location>
        <begin position="1525"/>
        <end position="1545"/>
    </location>
</feature>
<evidence type="ECO:0000256" key="6">
    <source>
        <dbReference type="ARBA" id="ARBA00022840"/>
    </source>
</evidence>
<dbReference type="SMART" id="SM00671">
    <property type="entry name" value="SEL1"/>
    <property type="match status" value="4"/>
</dbReference>
<keyword evidence="8 11" id="KW-0472">Membrane</keyword>
<feature type="domain" description="ABC transmembrane type-1" evidence="13">
    <location>
        <begin position="178"/>
        <end position="478"/>
    </location>
</feature>
<feature type="transmembrane region" description="Helical" evidence="11">
    <location>
        <begin position="961"/>
        <end position="979"/>
    </location>
</feature>
<feature type="transmembrane region" description="Helical" evidence="11">
    <location>
        <begin position="6"/>
        <end position="25"/>
    </location>
</feature>
<feature type="compositionally biased region" description="Basic residues" evidence="10">
    <location>
        <begin position="1526"/>
        <end position="1535"/>
    </location>
</feature>
<dbReference type="FunFam" id="1.20.1560.10:FF:000013">
    <property type="entry name" value="ABC transporter C family member 2"/>
    <property type="match status" value="1"/>
</dbReference>
<feature type="transmembrane region" description="Helical" evidence="11">
    <location>
        <begin position="985"/>
        <end position="1004"/>
    </location>
</feature>
<dbReference type="OrthoDB" id="6500128at2759"/>
<dbReference type="PANTHER" id="PTHR24223:SF353">
    <property type="entry name" value="ABC TRANSPORTER ATP-BINDING PROTEIN_PERMEASE VMR1-RELATED"/>
    <property type="match status" value="1"/>
</dbReference>
<dbReference type="CDD" id="cd18596">
    <property type="entry name" value="ABC_6TM_VMR1_D1_like"/>
    <property type="match status" value="1"/>
</dbReference>
<reference evidence="14 15" key="1">
    <citation type="submission" date="2018-06" db="EMBL/GenBank/DDBJ databases">
        <title>Comparative genomics reveals the genomic features of Rhizophagus irregularis, R. cerebriforme, R. diaphanum and Gigaspora rosea, and their symbiotic lifestyle signature.</title>
        <authorList>
            <person name="Morin E."/>
            <person name="San Clemente H."/>
            <person name="Chen E.C.H."/>
            <person name="De La Providencia I."/>
            <person name="Hainaut M."/>
            <person name="Kuo A."/>
            <person name="Kohler A."/>
            <person name="Murat C."/>
            <person name="Tang N."/>
            <person name="Roy S."/>
            <person name="Loubradou J."/>
            <person name="Henrissat B."/>
            <person name="Grigoriev I.V."/>
            <person name="Corradi N."/>
            <person name="Roux C."/>
            <person name="Martin F.M."/>
        </authorList>
    </citation>
    <scope>NUCLEOTIDE SEQUENCE [LARGE SCALE GENOMIC DNA]</scope>
    <source>
        <strain evidence="14 15">DAOM 194757</strain>
    </source>
</reference>
<gene>
    <name evidence="14" type="ORF">C2G38_2193522</name>
</gene>
<feature type="transmembrane region" description="Helical" evidence="11">
    <location>
        <begin position="884"/>
        <end position="909"/>
    </location>
</feature>
<feature type="domain" description="ABC transporter" evidence="12">
    <location>
        <begin position="505"/>
        <end position="759"/>
    </location>
</feature>
<proteinExistence type="predicted"/>
<evidence type="ECO:0000256" key="5">
    <source>
        <dbReference type="ARBA" id="ARBA00022741"/>
    </source>
</evidence>
<dbReference type="STRING" id="44941.A0A397V4U3"/>
<dbReference type="GO" id="GO:0140359">
    <property type="term" value="F:ABC-type transporter activity"/>
    <property type="evidence" value="ECO:0007669"/>
    <property type="project" value="InterPro"/>
</dbReference>
<evidence type="ECO:0000313" key="15">
    <source>
        <dbReference type="Proteomes" id="UP000266673"/>
    </source>
</evidence>
<dbReference type="InterPro" id="IPR017871">
    <property type="entry name" value="ABC_transporter-like_CS"/>
</dbReference>
<dbReference type="Pfam" id="PF00664">
    <property type="entry name" value="ABC_membrane"/>
    <property type="match status" value="2"/>
</dbReference>
<evidence type="ECO:0000256" key="3">
    <source>
        <dbReference type="ARBA" id="ARBA00022692"/>
    </source>
</evidence>
<keyword evidence="2" id="KW-0813">Transport</keyword>
<dbReference type="InterPro" id="IPR032675">
    <property type="entry name" value="LRR_dom_sf"/>
</dbReference>
<dbReference type="InterPro" id="IPR011527">
    <property type="entry name" value="ABC1_TM_dom"/>
</dbReference>
<dbReference type="CDD" id="cd18604">
    <property type="entry name" value="ABC_6TM_VMR1_D2_like"/>
    <property type="match status" value="1"/>
</dbReference>
<keyword evidence="15" id="KW-1185">Reference proteome</keyword>
<sequence length="1672" mass="189792">MSIADTLPPVIFAAVSSILIILQAIKNRKKYFEIPSDEVPDDVVDNARFSTLSLLSDIVYLPSIQKFYALTISIIALSLKSRLATSIAITTPMGPPILQNGRAVCAIEYCSIWGFITFSTVSKLIFKAYKQKTFNNDDLDLLSFAYQAKSLYNAFKKTRSKLLYRILVVNKRIIGLQLLFAIMGAALYYVPIIFLYSFLSFIQTRPENGSLELGFVYVFGMLVSYIMLYFTLEQNRYWAQNVLNISVKGMLNSEIYSKSLRRINSHIPTVKDKSNKSEDNLNNVDNYNLSVGKITNLMSIDTNRISKFSEWWTSTIDSPIELVVGVYFLYQLMGVSCLFGLLVMIITLPINHQMTKLYAKTQDELMNARDRRVGLMNEVLQSIRMIKFLSWEKNWENKILEVRKIELKQLRNHFIYLSVIDLLWMASPILVIVISFFFFTKIQGNELTAAIAFTSIAVFNELRFALNTLPETFIDALQALVSMRRIENFLDEDEIDIPPENYQFMKSISFEKATVSWNKIKENSNEFIMQDLDLEFPVGELNIICGPAGSGKVEYNTSAKILILPLSTETNIISGKINSPRCLTYRIDKNINENNWIRTAYVAQQAWLQNASIRDNVLFGLPYNENRYNQVIKACALEKDFQILEDGDMTEIGEKGITLSGGQKMRVALARAVYSRAKHIYIDDVFSAVDVHTAWQLMNKCLLGPIMKGRTRILVTNHIRLCLAGATYLVAVDNGKIVTSGVISELRNSGKLTSISDKNGSQSELVNSIELSIENFGDVNKVAEQLISSSANFDHSTDSSTATDAILVENVAQVDDSQQTKKVSKPRVLIEEEARGIQIIENWWLQVWSNANNNNVTVPTIFNLVQQDNDGVFGDIHKSHSVDYYLNIYVLIAFLSIITGVSRFVWLYYGSLRASKKLYQILLHQVIRAPLRFFDTTPVGRILNRFSNDFETIDSNLAGELAWFLINVLMTLSSMAVMTVITKEFLVAAIFFGIIYTIVGTLYAKASRELKRMSSVSRSLLYSYFTETLIGITTIRAFGASKRIDKNSRPFFYMWLINRWLAFRFNITSSFASFLAGIFILWNLDYIDAGLAGLSLSFAMHFTKQIMWTVRKYTSLEMSLNAVERISEFSEIPQEAPAIIEPRPPACWPHNGAITVQNLEVKYAPDLEPVLHRISFNIESQEKIGLVGRTGSGKSTIALSLFRFVEPSYGKILIDEIDISSIGVEDLRSRITIIPQDPILFTGTIRSNLDAFSQYEDSEILESLRRVHLIPSSEDVEATSFPGNDNNLFKNLNTPVSEGGKNFSQGQRQLLCLARALLRSSKIILMDEATASIDFAMDEKIQKMIRTEFADCSVLCIAYRLRTVIDYDRILVIDQGNVIEFDSCYFYGKWVEKNEHKAFIYYQKSAKMGDADGTFKMGDTDGICSVEYCYRSGIGVEKDEHKAFIHFQKSADMGNVNGARYCYEQGIGVEKDEQKSFYLLSKIYRDGDANGMLKLAECYRNGIGITRDLHKAKYWYQRPINSLKTSTKKNKRRSNPKADSLNARTESYTKKIGDRSCLNNSNISALNDLIDLLNNNSTLKTLRLRSNRIKSEQVQNLLNVIINNRSLRYLHILNNKIGPKEAISHVRGRSLFKFYTKVAEPDKLSLTAPRQKCNYCEDCVDLVVRLSLKSGK</sequence>
<feature type="domain" description="ABC transporter" evidence="12">
    <location>
        <begin position="1156"/>
        <end position="1400"/>
    </location>
</feature>
<evidence type="ECO:0000256" key="8">
    <source>
        <dbReference type="ARBA" id="ARBA00023136"/>
    </source>
</evidence>
<keyword evidence="3 11" id="KW-0812">Transmembrane</keyword>
<evidence type="ECO:0008006" key="16">
    <source>
        <dbReference type="Google" id="ProtNLM"/>
    </source>
</evidence>
<evidence type="ECO:0000256" key="4">
    <source>
        <dbReference type="ARBA" id="ARBA00022737"/>
    </source>
</evidence>
<evidence type="ECO:0000256" key="11">
    <source>
        <dbReference type="SAM" id="Phobius"/>
    </source>
</evidence>
<feature type="transmembrane region" description="Helical" evidence="11">
    <location>
        <begin position="328"/>
        <end position="350"/>
    </location>
</feature>
<dbReference type="Gene3D" id="3.80.10.10">
    <property type="entry name" value="Ribonuclease Inhibitor"/>
    <property type="match status" value="1"/>
</dbReference>
<dbReference type="PANTHER" id="PTHR24223">
    <property type="entry name" value="ATP-BINDING CASSETTE SUB-FAMILY C"/>
    <property type="match status" value="1"/>
</dbReference>
<comment type="caution">
    <text evidence="14">The sequence shown here is derived from an EMBL/GenBank/DDBJ whole genome shotgun (WGS) entry which is preliminary data.</text>
</comment>
<keyword evidence="5" id="KW-0547">Nucleotide-binding</keyword>
<dbReference type="InterPro" id="IPR006597">
    <property type="entry name" value="Sel1-like"/>
</dbReference>
<dbReference type="GO" id="GO:0005524">
    <property type="term" value="F:ATP binding"/>
    <property type="evidence" value="ECO:0007669"/>
    <property type="project" value="UniProtKB-KW"/>
</dbReference>
<dbReference type="PROSITE" id="PS50893">
    <property type="entry name" value="ABC_TRANSPORTER_2"/>
    <property type="match status" value="2"/>
</dbReference>
<evidence type="ECO:0000256" key="9">
    <source>
        <dbReference type="SAM" id="Coils"/>
    </source>
</evidence>
<feature type="transmembrane region" description="Helical" evidence="11">
    <location>
        <begin position="1061"/>
        <end position="1080"/>
    </location>
</feature>
<accession>A0A397V4U3</accession>
<dbReference type="Gene3D" id="1.25.40.10">
    <property type="entry name" value="Tetratricopeptide repeat domain"/>
    <property type="match status" value="2"/>
</dbReference>
<evidence type="ECO:0000256" key="1">
    <source>
        <dbReference type="ARBA" id="ARBA00004141"/>
    </source>
</evidence>
<dbReference type="GO" id="GO:0000329">
    <property type="term" value="C:fungal-type vacuole membrane"/>
    <property type="evidence" value="ECO:0007669"/>
    <property type="project" value="TreeGrafter"/>
</dbReference>
<keyword evidence="6" id="KW-0067">ATP-binding</keyword>
<dbReference type="Proteomes" id="UP000266673">
    <property type="component" value="Unassembled WGS sequence"/>
</dbReference>
<feature type="transmembrane region" description="Helical" evidence="11">
    <location>
        <begin position="414"/>
        <end position="439"/>
    </location>
</feature>
<feature type="domain" description="ABC transmembrane type-1" evidence="13">
    <location>
        <begin position="836"/>
        <end position="1118"/>
    </location>
</feature>